<keyword evidence="6" id="KW-1185">Reference proteome</keyword>
<feature type="region of interest" description="Disordered" evidence="3">
    <location>
        <begin position="217"/>
        <end position="241"/>
    </location>
</feature>
<feature type="coiled-coil region" evidence="2">
    <location>
        <begin position="189"/>
        <end position="216"/>
    </location>
</feature>
<dbReference type="PANTHER" id="PTHR14609:SF1">
    <property type="entry name" value="ORC UBIQUITIN LIGASE 1"/>
    <property type="match status" value="1"/>
</dbReference>
<evidence type="ECO:0000313" key="5">
    <source>
        <dbReference type="EMBL" id="ORY49041.1"/>
    </source>
</evidence>
<feature type="coiled-coil region" evidence="2">
    <location>
        <begin position="101"/>
        <end position="135"/>
    </location>
</feature>
<dbReference type="PANTHER" id="PTHR14609">
    <property type="entry name" value="RING FINGER PROTEIN 219"/>
    <property type="match status" value="1"/>
</dbReference>
<dbReference type="GO" id="GO:0008270">
    <property type="term" value="F:zinc ion binding"/>
    <property type="evidence" value="ECO:0007669"/>
    <property type="project" value="UniProtKB-KW"/>
</dbReference>
<dbReference type="Pfam" id="PF13923">
    <property type="entry name" value="zf-C3HC4_2"/>
    <property type="match status" value="1"/>
</dbReference>
<keyword evidence="1" id="KW-0479">Metal-binding</keyword>
<dbReference type="STRING" id="329046.A0A1Y2CPT8"/>
<feature type="domain" description="RING-type" evidence="4">
    <location>
        <begin position="20"/>
        <end position="58"/>
    </location>
</feature>
<evidence type="ECO:0000313" key="6">
    <source>
        <dbReference type="Proteomes" id="UP000193642"/>
    </source>
</evidence>
<dbReference type="InterPro" id="IPR039209">
    <property type="entry name" value="OBI1"/>
</dbReference>
<evidence type="ECO:0000256" key="2">
    <source>
        <dbReference type="SAM" id="Coils"/>
    </source>
</evidence>
<dbReference type="Gene3D" id="3.30.40.10">
    <property type="entry name" value="Zinc/RING finger domain, C3HC4 (zinc finger)"/>
    <property type="match status" value="1"/>
</dbReference>
<evidence type="ECO:0000256" key="3">
    <source>
        <dbReference type="SAM" id="MobiDB-lite"/>
    </source>
</evidence>
<evidence type="ECO:0000259" key="4">
    <source>
        <dbReference type="PROSITE" id="PS50089"/>
    </source>
</evidence>
<dbReference type="OrthoDB" id="6105938at2759"/>
<comment type="caution">
    <text evidence="5">The sequence shown here is derived from an EMBL/GenBank/DDBJ whole genome shotgun (WGS) entry which is preliminary data.</text>
</comment>
<dbReference type="Proteomes" id="UP000193642">
    <property type="component" value="Unassembled WGS sequence"/>
</dbReference>
<reference evidence="5 6" key="1">
    <citation type="submission" date="2016-07" db="EMBL/GenBank/DDBJ databases">
        <title>Pervasive Adenine N6-methylation of Active Genes in Fungi.</title>
        <authorList>
            <consortium name="DOE Joint Genome Institute"/>
            <person name="Mondo S.J."/>
            <person name="Dannebaum R.O."/>
            <person name="Kuo R.C."/>
            <person name="Labutti K."/>
            <person name="Haridas S."/>
            <person name="Kuo A."/>
            <person name="Salamov A."/>
            <person name="Ahrendt S.R."/>
            <person name="Lipzen A."/>
            <person name="Sullivan W."/>
            <person name="Andreopoulos W.B."/>
            <person name="Clum A."/>
            <person name="Lindquist E."/>
            <person name="Daum C."/>
            <person name="Ramamoorthy G.K."/>
            <person name="Gryganskyi A."/>
            <person name="Culley D."/>
            <person name="Magnuson J.K."/>
            <person name="James T.Y."/>
            <person name="O'Malley M.A."/>
            <person name="Stajich J.E."/>
            <person name="Spatafora J.W."/>
            <person name="Visel A."/>
            <person name="Grigoriev I.V."/>
        </authorList>
    </citation>
    <scope>NUCLEOTIDE SEQUENCE [LARGE SCALE GENOMIC DNA]</scope>
    <source>
        <strain evidence="5 6">JEL800</strain>
    </source>
</reference>
<proteinExistence type="predicted"/>
<dbReference type="EMBL" id="MCGO01000010">
    <property type="protein sequence ID" value="ORY49041.1"/>
    <property type="molecule type" value="Genomic_DNA"/>
</dbReference>
<dbReference type="InterPro" id="IPR013083">
    <property type="entry name" value="Znf_RING/FYVE/PHD"/>
</dbReference>
<dbReference type="PROSITE" id="PS50089">
    <property type="entry name" value="ZF_RING_2"/>
    <property type="match status" value="1"/>
</dbReference>
<dbReference type="GO" id="GO:0006275">
    <property type="term" value="P:regulation of DNA replication"/>
    <property type="evidence" value="ECO:0007669"/>
    <property type="project" value="InterPro"/>
</dbReference>
<keyword evidence="1" id="KW-0862">Zinc</keyword>
<dbReference type="GO" id="GO:0006513">
    <property type="term" value="P:protein monoubiquitination"/>
    <property type="evidence" value="ECO:0007669"/>
    <property type="project" value="InterPro"/>
</dbReference>
<dbReference type="SUPFAM" id="SSF57850">
    <property type="entry name" value="RING/U-box"/>
    <property type="match status" value="1"/>
</dbReference>
<gene>
    <name evidence="5" type="ORF">BCR33DRAFT_763496</name>
</gene>
<sequence length="284" mass="31958">MQTPQTTPRKQLLLTLSVACQICMGKVKDPVICCNRHAFCSLCLLNWLKHRKECPACRVPMVEGLPILAGDLDKVPISTAPSPDEQSRSLALKRTRFDSIIDEYEQDIRLYRDEIAQLKESLKELQQRHDLLLAERQVNHSASNLDMVPINEKPSLSFHIEEDAGLNPFLEQTTSVVDTSTRISTAGSNLELQQLILFLQHENQQLKQELLLAQQRSTTSASSNTGNTGNTGRTMLPITPSKNSIASNAFKQRIAELERENASLNAALLKSDEYIEQLLLQRRE</sequence>
<keyword evidence="2" id="KW-0175">Coiled coil</keyword>
<protein>
    <recommendedName>
        <fullName evidence="4">RING-type domain-containing protein</fullName>
    </recommendedName>
</protein>
<feature type="compositionally biased region" description="Low complexity" evidence="3">
    <location>
        <begin position="217"/>
        <end position="234"/>
    </location>
</feature>
<dbReference type="GO" id="GO:0004842">
    <property type="term" value="F:ubiquitin-protein transferase activity"/>
    <property type="evidence" value="ECO:0007669"/>
    <property type="project" value="InterPro"/>
</dbReference>
<organism evidence="5 6">
    <name type="scientific">Rhizoclosmatium globosum</name>
    <dbReference type="NCBI Taxonomy" id="329046"/>
    <lineage>
        <taxon>Eukaryota</taxon>
        <taxon>Fungi</taxon>
        <taxon>Fungi incertae sedis</taxon>
        <taxon>Chytridiomycota</taxon>
        <taxon>Chytridiomycota incertae sedis</taxon>
        <taxon>Chytridiomycetes</taxon>
        <taxon>Chytridiales</taxon>
        <taxon>Chytriomycetaceae</taxon>
        <taxon>Rhizoclosmatium</taxon>
    </lineage>
</organism>
<accession>A0A1Y2CPT8</accession>
<name>A0A1Y2CPT8_9FUNG</name>
<keyword evidence="1" id="KW-0863">Zinc-finger</keyword>
<evidence type="ECO:0000256" key="1">
    <source>
        <dbReference type="PROSITE-ProRule" id="PRU00175"/>
    </source>
</evidence>
<dbReference type="AlphaFoldDB" id="A0A1Y2CPT8"/>
<dbReference type="InterPro" id="IPR001841">
    <property type="entry name" value="Znf_RING"/>
</dbReference>